<dbReference type="AlphaFoldDB" id="A0A5N6MAU7"/>
<dbReference type="InterPro" id="IPR011989">
    <property type="entry name" value="ARM-like"/>
</dbReference>
<name>A0A5N6MAU7_9ASTR</name>
<dbReference type="Proteomes" id="UP000326396">
    <property type="component" value="Linkage Group LG6"/>
</dbReference>
<keyword evidence="3" id="KW-1185">Reference proteome</keyword>
<reference evidence="2 3" key="1">
    <citation type="submission" date="2019-05" db="EMBL/GenBank/DDBJ databases">
        <title>Mikania micrantha, genome provides insights into the molecular mechanism of rapid growth.</title>
        <authorList>
            <person name="Liu B."/>
        </authorList>
    </citation>
    <scope>NUCLEOTIDE SEQUENCE [LARGE SCALE GENOMIC DNA]</scope>
    <source>
        <strain evidence="2">NLD-2019</strain>
        <tissue evidence="2">Leaf</tissue>
    </source>
</reference>
<evidence type="ECO:0008006" key="4">
    <source>
        <dbReference type="Google" id="ProtNLM"/>
    </source>
</evidence>
<organism evidence="2 3">
    <name type="scientific">Mikania micrantha</name>
    <name type="common">bitter vine</name>
    <dbReference type="NCBI Taxonomy" id="192012"/>
    <lineage>
        <taxon>Eukaryota</taxon>
        <taxon>Viridiplantae</taxon>
        <taxon>Streptophyta</taxon>
        <taxon>Embryophyta</taxon>
        <taxon>Tracheophyta</taxon>
        <taxon>Spermatophyta</taxon>
        <taxon>Magnoliopsida</taxon>
        <taxon>eudicotyledons</taxon>
        <taxon>Gunneridae</taxon>
        <taxon>Pentapetalae</taxon>
        <taxon>asterids</taxon>
        <taxon>campanulids</taxon>
        <taxon>Asterales</taxon>
        <taxon>Asteraceae</taxon>
        <taxon>Asteroideae</taxon>
        <taxon>Heliantheae alliance</taxon>
        <taxon>Eupatorieae</taxon>
        <taxon>Mikania</taxon>
    </lineage>
</organism>
<dbReference type="InterPro" id="IPR016024">
    <property type="entry name" value="ARM-type_fold"/>
</dbReference>
<keyword evidence="1" id="KW-0833">Ubl conjugation pathway</keyword>
<evidence type="ECO:0000313" key="2">
    <source>
        <dbReference type="EMBL" id="KAD3337724.1"/>
    </source>
</evidence>
<dbReference type="EMBL" id="SZYD01000016">
    <property type="protein sequence ID" value="KAD3337724.1"/>
    <property type="molecule type" value="Genomic_DNA"/>
</dbReference>
<accession>A0A5N6MAU7</accession>
<dbReference type="Gene3D" id="1.25.10.10">
    <property type="entry name" value="Leucine-rich Repeat Variant"/>
    <property type="match status" value="1"/>
</dbReference>
<dbReference type="SUPFAM" id="SSF48371">
    <property type="entry name" value="ARM repeat"/>
    <property type="match status" value="1"/>
</dbReference>
<dbReference type="PANTHER" id="PTHR23315">
    <property type="entry name" value="U BOX DOMAIN-CONTAINING"/>
    <property type="match status" value="1"/>
</dbReference>
<dbReference type="PANTHER" id="PTHR23315:SF254">
    <property type="entry name" value="KINESIN-ASSOCIATED PROTEIN"/>
    <property type="match status" value="1"/>
</dbReference>
<gene>
    <name evidence="2" type="ORF">E3N88_33244</name>
</gene>
<comment type="caution">
    <text evidence="2">The sequence shown here is derived from an EMBL/GenBank/DDBJ whole genome shotgun (WGS) entry which is preliminary data.</text>
</comment>
<evidence type="ECO:0000313" key="3">
    <source>
        <dbReference type="Proteomes" id="UP000326396"/>
    </source>
</evidence>
<sequence length="324" mass="35204">MASVSSSNLDIRTPPSAVAVVVTSWFWSSLTRIKSFTLVLKKPPASILLLMFCAYTIEMAVTSWLNNCTELEEAGPEAQVYHEVRSAITALHHLLKGEGYHAAEPHLLEAGARMNQGHHLQEGTACQGQGQGQGHHPEAHLLRKGLCLMEIVLLILTKNTISECVSQLQSDCGYEVKQKALETLISITKASPQNRNLVLQNNEAIPTILNLLKSSPTLEKLSLSTIFNLSLNPNLKSTLAEMATIQHLNTTILSRGSLESARLAASLICSLAMLDKNKAVFGVANTIQVLLMAVSRSKGHATCTSPTKLTCRAGTVPWELHLSR</sequence>
<protein>
    <recommendedName>
        <fullName evidence="4">Armadillo repeat-containing domain-containing protein</fullName>
    </recommendedName>
</protein>
<dbReference type="OrthoDB" id="7537227at2759"/>
<evidence type="ECO:0000256" key="1">
    <source>
        <dbReference type="ARBA" id="ARBA00022786"/>
    </source>
</evidence>
<proteinExistence type="predicted"/>